<dbReference type="Pfam" id="PF21347">
    <property type="entry name" value="DUF3108_like"/>
    <property type="match status" value="1"/>
</dbReference>
<gene>
    <name evidence="3" type="ORF">QR90_00810</name>
</gene>
<proteinExistence type="predicted"/>
<dbReference type="InterPro" id="IPR049279">
    <property type="entry name" value="DUF3108-like"/>
</dbReference>
<evidence type="ECO:0000313" key="3">
    <source>
        <dbReference type="EMBL" id="AIZ43988.1"/>
    </source>
</evidence>
<dbReference type="HOGENOM" id="CLU_112373_0_0_0"/>
<evidence type="ECO:0000259" key="2">
    <source>
        <dbReference type="Pfam" id="PF21347"/>
    </source>
</evidence>
<dbReference type="Gene3D" id="2.40.360.20">
    <property type="match status" value="1"/>
</dbReference>
<feature type="chain" id="PRO_5002041901" description="DUF3108 domain-containing protein" evidence="1">
    <location>
        <begin position="22"/>
        <end position="213"/>
    </location>
</feature>
<protein>
    <recommendedName>
        <fullName evidence="2">DUF3108 domain-containing protein</fullName>
    </recommendedName>
</protein>
<organism evidence="3 4">
    <name type="scientific">Deinococcus radiopugnans</name>
    <dbReference type="NCBI Taxonomy" id="57497"/>
    <lineage>
        <taxon>Bacteria</taxon>
        <taxon>Thermotogati</taxon>
        <taxon>Deinococcota</taxon>
        <taxon>Deinococci</taxon>
        <taxon>Deinococcales</taxon>
        <taxon>Deinococcaceae</taxon>
        <taxon>Deinococcus</taxon>
    </lineage>
</organism>
<keyword evidence="1" id="KW-0732">Signal</keyword>
<dbReference type="KEGG" id="dsw:QR90_00810"/>
<evidence type="ECO:0000313" key="4">
    <source>
        <dbReference type="Proteomes" id="UP000030634"/>
    </source>
</evidence>
<dbReference type="AlphaFoldDB" id="A0A0A7KHH1"/>
<sequence>MGVKACGLLLWSGGVAGAAPAACDNPMSPVQAGWVWTYRVSPSDGKKPGSSYALSRAATGTGFQEQSTSAGKPLETARYTCVGGAQLGLQPPRLGSITLTRAAVSGTQVAAAPAWKAGAAWSLVWELEGRQGLLSGKATLTAKRQVLGREKVSVPAGTFDAWKVRVGYRVVGRVGPIPLNRDMNDFEEWYAEGVGLVKSQSSYSTTELLALQK</sequence>
<name>A0A0A7KHH1_9DEIO</name>
<dbReference type="STRING" id="1182571.QR90_00810"/>
<feature type="signal peptide" evidence="1">
    <location>
        <begin position="1"/>
        <end position="21"/>
    </location>
</feature>
<feature type="domain" description="DUF3108" evidence="2">
    <location>
        <begin position="142"/>
        <end position="202"/>
    </location>
</feature>
<dbReference type="Proteomes" id="UP000030634">
    <property type="component" value="Chromosome"/>
</dbReference>
<reference evidence="4" key="1">
    <citation type="submission" date="2014-11" db="EMBL/GenBank/DDBJ databases">
        <title>Hymenobacter sp. DG25B genome submission.</title>
        <authorList>
            <person name="Jung H.-Y."/>
            <person name="Kim M.K."/>
            <person name="Srinivasan S."/>
            <person name="Lim S."/>
        </authorList>
    </citation>
    <scope>NUCLEOTIDE SEQUENCE [LARGE SCALE GENOMIC DNA]</scope>
    <source>
        <strain evidence="4">DY59</strain>
    </source>
</reference>
<accession>A0A0A7KHH1</accession>
<dbReference type="EMBL" id="CP010028">
    <property type="protein sequence ID" value="AIZ43988.1"/>
    <property type="molecule type" value="Genomic_DNA"/>
</dbReference>
<evidence type="ECO:0000256" key="1">
    <source>
        <dbReference type="SAM" id="SignalP"/>
    </source>
</evidence>